<reference evidence="1 2" key="1">
    <citation type="submission" date="2018-06" db="EMBL/GenBank/DDBJ databases">
        <title>Comparative genomics reveals the genomic features of Rhizophagus irregularis, R. cerebriforme, R. diaphanum and Gigaspora rosea, and their symbiotic lifestyle signature.</title>
        <authorList>
            <person name="Morin E."/>
            <person name="San Clemente H."/>
            <person name="Chen E.C.H."/>
            <person name="De La Providencia I."/>
            <person name="Hainaut M."/>
            <person name="Kuo A."/>
            <person name="Kohler A."/>
            <person name="Murat C."/>
            <person name="Tang N."/>
            <person name="Roy S."/>
            <person name="Loubradou J."/>
            <person name="Henrissat B."/>
            <person name="Grigoriev I.V."/>
            <person name="Corradi N."/>
            <person name="Roux C."/>
            <person name="Martin F.M."/>
        </authorList>
    </citation>
    <scope>NUCLEOTIDE SEQUENCE [LARGE SCALE GENOMIC DNA]</scope>
    <source>
        <strain evidence="1 2">DAOM 227022</strain>
    </source>
</reference>
<protein>
    <submittedName>
        <fullName evidence="1">Uncharacterized protein</fullName>
    </submittedName>
</protein>
<name>A0A397SSE5_9GLOM</name>
<dbReference type="Proteomes" id="UP000265703">
    <property type="component" value="Unassembled WGS sequence"/>
</dbReference>
<keyword evidence="2" id="KW-1185">Reference proteome</keyword>
<sequence length="60" mass="6962">MKTLENSYVNVDKCRISADEDDCFILEDAYCILKLLENKLLETETVVKKLFSENTRGKQC</sequence>
<dbReference type="AlphaFoldDB" id="A0A397SSE5"/>
<dbReference type="EMBL" id="QKYT01000239">
    <property type="protein sequence ID" value="RIA88928.1"/>
    <property type="molecule type" value="Genomic_DNA"/>
</dbReference>
<proteinExistence type="predicted"/>
<accession>A0A397SSE5</accession>
<evidence type="ECO:0000313" key="2">
    <source>
        <dbReference type="Proteomes" id="UP000265703"/>
    </source>
</evidence>
<comment type="caution">
    <text evidence="1">The sequence shown here is derived from an EMBL/GenBank/DDBJ whole genome shotgun (WGS) entry which is preliminary data.</text>
</comment>
<evidence type="ECO:0000313" key="1">
    <source>
        <dbReference type="EMBL" id="RIA88928.1"/>
    </source>
</evidence>
<organism evidence="1 2">
    <name type="scientific">Glomus cerebriforme</name>
    <dbReference type="NCBI Taxonomy" id="658196"/>
    <lineage>
        <taxon>Eukaryota</taxon>
        <taxon>Fungi</taxon>
        <taxon>Fungi incertae sedis</taxon>
        <taxon>Mucoromycota</taxon>
        <taxon>Glomeromycotina</taxon>
        <taxon>Glomeromycetes</taxon>
        <taxon>Glomerales</taxon>
        <taxon>Glomeraceae</taxon>
        <taxon>Glomus</taxon>
    </lineage>
</organism>
<gene>
    <name evidence="1" type="ORF">C1645_825546</name>
</gene>